<evidence type="ECO:0000256" key="6">
    <source>
        <dbReference type="ARBA" id="ARBA00022723"/>
    </source>
</evidence>
<evidence type="ECO:0000256" key="7">
    <source>
        <dbReference type="ARBA" id="ARBA00023002"/>
    </source>
</evidence>
<dbReference type="Gene3D" id="3.40.228.10">
    <property type="entry name" value="Dimethylsulfoxide Reductase, domain 2"/>
    <property type="match status" value="1"/>
</dbReference>
<organism evidence="12 13">
    <name type="scientific">Acidothermus cellulolyticus (strain ATCC 43068 / DSM 8971 / 11B)</name>
    <dbReference type="NCBI Taxonomy" id="351607"/>
    <lineage>
        <taxon>Bacteria</taxon>
        <taxon>Bacillati</taxon>
        <taxon>Actinomycetota</taxon>
        <taxon>Actinomycetes</taxon>
        <taxon>Acidothermales</taxon>
        <taxon>Acidothermaceae</taxon>
        <taxon>Acidothermus</taxon>
    </lineage>
</organism>
<dbReference type="InterPro" id="IPR009010">
    <property type="entry name" value="Asp_de-COase-like_dom_sf"/>
</dbReference>
<keyword evidence="13" id="KW-1185">Reference proteome</keyword>
<accession>A0LSH3</accession>
<dbReference type="InterPro" id="IPR041953">
    <property type="entry name" value="YdeP_MopB"/>
</dbReference>
<comment type="similarity">
    <text evidence="3">Belongs to the prokaryotic molybdopterin-containing oxidoreductase family.</text>
</comment>
<feature type="domain" description="Molybdopterin dinucleotide-binding" evidence="11">
    <location>
        <begin position="642"/>
        <end position="705"/>
    </location>
</feature>
<dbReference type="RefSeq" id="WP_011719446.1">
    <property type="nucleotide sequence ID" value="NC_008578.1"/>
</dbReference>
<protein>
    <submittedName>
        <fullName evidence="12">Oxidoreductase alpha (Molybdopterin) subunit</fullName>
        <ecNumber evidence="12">1.2.1.2</ecNumber>
    </submittedName>
</protein>
<proteinExistence type="inferred from homology"/>
<dbReference type="Gene3D" id="3.40.50.740">
    <property type="match status" value="1"/>
</dbReference>
<keyword evidence="6" id="KW-0479">Metal-binding</keyword>
<dbReference type="EC" id="1.2.1.2" evidence="12"/>
<evidence type="ECO:0000256" key="5">
    <source>
        <dbReference type="ARBA" id="ARBA00022505"/>
    </source>
</evidence>
<keyword evidence="7 12" id="KW-0560">Oxidoreductase</keyword>
<evidence type="ECO:0000256" key="3">
    <source>
        <dbReference type="ARBA" id="ARBA00010312"/>
    </source>
</evidence>
<dbReference type="eggNOG" id="COG0243">
    <property type="taxonomic scope" value="Bacteria"/>
</dbReference>
<dbReference type="InterPro" id="IPR010046">
    <property type="entry name" value="Mopterin_OxRdtse_a_bac"/>
</dbReference>
<evidence type="ECO:0000259" key="11">
    <source>
        <dbReference type="Pfam" id="PF01568"/>
    </source>
</evidence>
<dbReference type="PIRSF" id="PIRSF000144">
    <property type="entry name" value="CbbBc"/>
    <property type="match status" value="1"/>
</dbReference>
<dbReference type="GO" id="GO:0008863">
    <property type="term" value="F:formate dehydrogenase (NAD+) activity"/>
    <property type="evidence" value="ECO:0007669"/>
    <property type="project" value="InterPro"/>
</dbReference>
<dbReference type="FunCoup" id="A0LSH3">
    <property type="interactions" value="1"/>
</dbReference>
<dbReference type="Pfam" id="PF01568">
    <property type="entry name" value="Molydop_binding"/>
    <property type="match status" value="1"/>
</dbReference>
<dbReference type="GO" id="GO:0043546">
    <property type="term" value="F:molybdopterin cofactor binding"/>
    <property type="evidence" value="ECO:0007669"/>
    <property type="project" value="InterPro"/>
</dbReference>
<dbReference type="InterPro" id="IPR006657">
    <property type="entry name" value="MoPterin_dinucl-bd_dom"/>
</dbReference>
<dbReference type="OrthoDB" id="5287431at2"/>
<dbReference type="InterPro" id="IPR037951">
    <property type="entry name" value="MopB_CT_YdeP"/>
</dbReference>
<dbReference type="GO" id="GO:0016020">
    <property type="term" value="C:membrane"/>
    <property type="evidence" value="ECO:0007669"/>
    <property type="project" value="TreeGrafter"/>
</dbReference>
<feature type="domain" description="Molybdopterin oxidoreductase" evidence="10">
    <location>
        <begin position="111"/>
        <end position="488"/>
    </location>
</feature>
<dbReference type="SUPFAM" id="SSF53706">
    <property type="entry name" value="Formate dehydrogenase/DMSO reductase, domains 1-3"/>
    <property type="match status" value="1"/>
</dbReference>
<dbReference type="GO" id="GO:0051539">
    <property type="term" value="F:4 iron, 4 sulfur cluster binding"/>
    <property type="evidence" value="ECO:0007669"/>
    <property type="project" value="UniProtKB-KW"/>
</dbReference>
<dbReference type="SUPFAM" id="SSF50692">
    <property type="entry name" value="ADC-like"/>
    <property type="match status" value="1"/>
</dbReference>
<dbReference type="CDD" id="cd02787">
    <property type="entry name" value="MopB_CT_ydeP"/>
    <property type="match status" value="1"/>
</dbReference>
<evidence type="ECO:0000256" key="1">
    <source>
        <dbReference type="ARBA" id="ARBA00001942"/>
    </source>
</evidence>
<dbReference type="EMBL" id="CP000481">
    <property type="protein sequence ID" value="ABK52383.1"/>
    <property type="molecule type" value="Genomic_DNA"/>
</dbReference>
<dbReference type="InterPro" id="IPR050123">
    <property type="entry name" value="Prok_molybdopt-oxidoreductase"/>
</dbReference>
<dbReference type="AlphaFoldDB" id="A0LSH3"/>
<dbReference type="InParanoid" id="A0LSH3"/>
<sequence length="768" mass="84228">MSRRARQGGEPAQHAAGLPAVARTVEITLREAGVGRGLRALAAVNQRGGFECPSCAWPDAEPRHRIEFCENGAKAVAWEATRRTIGAAFFAEHSITDLLSRDDHWLESRGRLAEPLVAEPGDDYYRPVSWDAALDRIAAALRGLDTPDQAVFYTSGRTSNEAAFLYQLLARRLGTNNLPDCSNMCHESSGVALSQTIGVGKGSVTLDDIAHYADLIVLVGQNPGTNHPRMLSSLEEAKRRGARIVAVNPLPEPGLRSFRNPQRVSGLLGRGTPIADLYLPVRVGGDLALFQWVNRRLVERDARFGGGENILDHGFIRRYCAGFEDAAQFWAGLDPRRLAAESGLDDEAVNRFVDEVIAARSVVLCWAMGITQHRNAVPTIREFVNFLLLRGNFGRPGAGACPVRGHSNVQGDRTMGITDKPSPAFLERLQAEFGFAPPTQPGLDVVEAIRAMYDGRIRFFMGLGGNFAVAAPDTMRTAEAMRTCALTVHVATKLNRTHLLRGTTSFLLPALARSDRDESAGRRQMVTIEDSMGIVRASIGHLTPVSPHLRSEVSIVAELGARIFGDADVVPWRELGRDNRRIRERIARVVDGFADVEDRLNAGGSFVLPHPVRDERRFPTADGRAHFTVNRAQPLEIPPGCLLLQTIRSHDQFNTTIYSYHDQYRGVVGDRRVVFVNPDDLSRLGIAPRSRVTLVSIWSDGERRLRDFTAIPYPTPQGCAAAYFPEANPLVPLDSTALESNTPTSKAIVIRLEPQSVTPDAEVAAPRR</sequence>
<keyword evidence="9" id="KW-0411">Iron-sulfur</keyword>
<dbReference type="HOGENOM" id="CLU_000422_16_1_11"/>
<dbReference type="PANTHER" id="PTHR43105">
    <property type="entry name" value="RESPIRATORY NITRATE REDUCTASE"/>
    <property type="match status" value="1"/>
</dbReference>
<dbReference type="CDD" id="cd02767">
    <property type="entry name" value="MopB_ydeP"/>
    <property type="match status" value="1"/>
</dbReference>
<dbReference type="PANTHER" id="PTHR43105:SF4">
    <property type="entry name" value="PROTEIN YDEP"/>
    <property type="match status" value="1"/>
</dbReference>
<keyword evidence="4" id="KW-0004">4Fe-4S</keyword>
<reference evidence="12 13" key="1">
    <citation type="journal article" date="2009" name="Genome Res.">
        <title>Complete genome of the cellulolytic thermophile Acidothermus cellulolyticus 11B provides insights into its ecophysiological and evolutionary adaptations.</title>
        <authorList>
            <person name="Barabote R.D."/>
            <person name="Xie G."/>
            <person name="Leu D.H."/>
            <person name="Normand P."/>
            <person name="Necsulea A."/>
            <person name="Daubin V."/>
            <person name="Medigue C."/>
            <person name="Adney W.S."/>
            <person name="Xu X.C."/>
            <person name="Lapidus A."/>
            <person name="Parales R.E."/>
            <person name="Detter C."/>
            <person name="Pujic P."/>
            <person name="Bruce D."/>
            <person name="Lavire C."/>
            <person name="Challacombe J.F."/>
            <person name="Brettin T.S."/>
            <person name="Berry A.M."/>
        </authorList>
    </citation>
    <scope>NUCLEOTIDE SEQUENCE [LARGE SCALE GENOMIC DNA]</scope>
    <source>
        <strain evidence="13">ATCC 43068 / DSM 8971 / 11B</strain>
    </source>
</reference>
<keyword evidence="5" id="KW-0500">Molybdenum</keyword>
<keyword evidence="8" id="KW-0408">Iron</keyword>
<dbReference type="Proteomes" id="UP000008221">
    <property type="component" value="Chromosome"/>
</dbReference>
<evidence type="ECO:0000256" key="9">
    <source>
        <dbReference type="ARBA" id="ARBA00023014"/>
    </source>
</evidence>
<dbReference type="Pfam" id="PF00384">
    <property type="entry name" value="Molybdopterin"/>
    <property type="match status" value="1"/>
</dbReference>
<evidence type="ECO:0000259" key="10">
    <source>
        <dbReference type="Pfam" id="PF00384"/>
    </source>
</evidence>
<evidence type="ECO:0000313" key="12">
    <source>
        <dbReference type="EMBL" id="ABK52383.1"/>
    </source>
</evidence>
<evidence type="ECO:0000256" key="8">
    <source>
        <dbReference type="ARBA" id="ARBA00023004"/>
    </source>
</evidence>
<evidence type="ECO:0000256" key="4">
    <source>
        <dbReference type="ARBA" id="ARBA00022485"/>
    </source>
</evidence>
<evidence type="ECO:0000313" key="13">
    <source>
        <dbReference type="Proteomes" id="UP000008221"/>
    </source>
</evidence>
<dbReference type="KEGG" id="ace:Acel_0610"/>
<dbReference type="GO" id="GO:0030151">
    <property type="term" value="F:molybdenum ion binding"/>
    <property type="evidence" value="ECO:0007669"/>
    <property type="project" value="InterPro"/>
</dbReference>
<dbReference type="STRING" id="351607.Acel_0610"/>
<comment type="cofactor">
    <cofactor evidence="1">
        <name>Mo-bis(molybdopterin guanine dinucleotide)</name>
        <dbReference type="ChEBI" id="CHEBI:60539"/>
    </cofactor>
</comment>
<dbReference type="NCBIfam" id="TIGR01701">
    <property type="entry name" value="Fdhalpha-like"/>
    <property type="match status" value="1"/>
</dbReference>
<evidence type="ECO:0000256" key="2">
    <source>
        <dbReference type="ARBA" id="ARBA00001966"/>
    </source>
</evidence>
<dbReference type="InterPro" id="IPR006656">
    <property type="entry name" value="Mopterin_OxRdtase"/>
</dbReference>
<name>A0LSH3_ACIC1</name>
<comment type="cofactor">
    <cofactor evidence="2">
        <name>[4Fe-4S] cluster</name>
        <dbReference type="ChEBI" id="CHEBI:49883"/>
    </cofactor>
</comment>
<gene>
    <name evidence="12" type="ordered locus">Acel_0610</name>
</gene>